<organism evidence="1 2">
    <name type="scientific">Candidula unifasciata</name>
    <dbReference type="NCBI Taxonomy" id="100452"/>
    <lineage>
        <taxon>Eukaryota</taxon>
        <taxon>Metazoa</taxon>
        <taxon>Spiralia</taxon>
        <taxon>Lophotrochozoa</taxon>
        <taxon>Mollusca</taxon>
        <taxon>Gastropoda</taxon>
        <taxon>Heterobranchia</taxon>
        <taxon>Euthyneura</taxon>
        <taxon>Panpulmonata</taxon>
        <taxon>Eupulmonata</taxon>
        <taxon>Stylommatophora</taxon>
        <taxon>Helicina</taxon>
        <taxon>Helicoidea</taxon>
        <taxon>Geomitridae</taxon>
        <taxon>Candidula</taxon>
    </lineage>
</organism>
<comment type="caution">
    <text evidence="1">The sequence shown here is derived from an EMBL/GenBank/DDBJ whole genome shotgun (WGS) entry which is preliminary data.</text>
</comment>
<proteinExistence type="predicted"/>
<evidence type="ECO:0000313" key="1">
    <source>
        <dbReference type="EMBL" id="CAG5125056.1"/>
    </source>
</evidence>
<sequence length="144" mass="16093">YRTIDSLYPKSTVPLSGGVCVGSSVMDEVKTLNALNAYDFYEKADRIAGRTAVPTSKQPFENMSKQEQAGINMTYPGKTEYMLQFKAPDRDAPTSDFIINPSPDYSVYGRPLEASCYLPSSTEYQTRYQWPDGGHVTKVPWLVS</sequence>
<gene>
    <name evidence="1" type="ORF">CUNI_LOCUS10614</name>
</gene>
<evidence type="ECO:0000313" key="2">
    <source>
        <dbReference type="Proteomes" id="UP000678393"/>
    </source>
</evidence>
<dbReference type="AlphaFoldDB" id="A0A8S3ZDC8"/>
<accession>A0A8S3ZDC8</accession>
<keyword evidence="2" id="KW-1185">Reference proteome</keyword>
<dbReference type="Proteomes" id="UP000678393">
    <property type="component" value="Unassembled WGS sequence"/>
</dbReference>
<dbReference type="EMBL" id="CAJHNH020001943">
    <property type="protein sequence ID" value="CAG5125056.1"/>
    <property type="molecule type" value="Genomic_DNA"/>
</dbReference>
<name>A0A8S3ZDC8_9EUPU</name>
<protein>
    <submittedName>
        <fullName evidence="1">Uncharacterized protein</fullName>
    </submittedName>
</protein>
<feature type="non-terminal residue" evidence="1">
    <location>
        <position position="144"/>
    </location>
</feature>
<reference evidence="1" key="1">
    <citation type="submission" date="2021-04" db="EMBL/GenBank/DDBJ databases">
        <authorList>
            <consortium name="Molecular Ecology Group"/>
        </authorList>
    </citation>
    <scope>NUCLEOTIDE SEQUENCE</scope>
</reference>
<dbReference type="OrthoDB" id="9979223at2759"/>